<name>A0A3B0XK56_9ZZZZ</name>
<accession>A0A3B0XK56</accession>
<dbReference type="AlphaFoldDB" id="A0A3B0XK56"/>
<protein>
    <recommendedName>
        <fullName evidence="1">Hemerythrin-like domain-containing protein</fullName>
    </recommendedName>
</protein>
<evidence type="ECO:0000259" key="1">
    <source>
        <dbReference type="Pfam" id="PF01814"/>
    </source>
</evidence>
<dbReference type="Pfam" id="PF01814">
    <property type="entry name" value="Hemerythrin"/>
    <property type="match status" value="1"/>
</dbReference>
<dbReference type="InterPro" id="IPR012312">
    <property type="entry name" value="Hemerythrin-like"/>
</dbReference>
<reference evidence="2" key="1">
    <citation type="submission" date="2018-06" db="EMBL/GenBank/DDBJ databases">
        <authorList>
            <person name="Zhirakovskaya E."/>
        </authorList>
    </citation>
    <scope>NUCLEOTIDE SEQUENCE</scope>
</reference>
<evidence type="ECO:0000313" key="2">
    <source>
        <dbReference type="EMBL" id="VAW62159.1"/>
    </source>
</evidence>
<sequence length="168" mass="19078">MFFGLFKKKKKNVSSIADASYAVGDTGIRYHPDLIDGMKADHVNLLNIYTDIQVASEAKNFKKVAIYLNEFRIGLEDHLLKENVNLYIYLSHLLKGDAMNSELIAKFRKEMDGIASIALKFLAKYESIGDDPNLREGFADEFATIGKVLGNRIKREEETLYTLYVPPH</sequence>
<dbReference type="InterPro" id="IPR038309">
    <property type="entry name" value="Rsd/AlgQ_sf"/>
</dbReference>
<proteinExistence type="predicted"/>
<gene>
    <name evidence="2" type="ORF">MNBD_GAMMA09-282</name>
</gene>
<dbReference type="Gene3D" id="1.20.120.1370">
    <property type="entry name" value="Regulator of RNA polymerase sigma(70) subunit, domain 4"/>
    <property type="match status" value="1"/>
</dbReference>
<organism evidence="2">
    <name type="scientific">hydrothermal vent metagenome</name>
    <dbReference type="NCBI Taxonomy" id="652676"/>
    <lineage>
        <taxon>unclassified sequences</taxon>
        <taxon>metagenomes</taxon>
        <taxon>ecological metagenomes</taxon>
    </lineage>
</organism>
<dbReference type="EMBL" id="UOFI01000020">
    <property type="protein sequence ID" value="VAW62159.1"/>
    <property type="molecule type" value="Genomic_DNA"/>
</dbReference>
<feature type="domain" description="Hemerythrin-like" evidence="1">
    <location>
        <begin position="34"/>
        <end position="163"/>
    </location>
</feature>